<evidence type="ECO:0000313" key="3">
    <source>
        <dbReference type="EMBL" id="MCD1293709.1"/>
    </source>
</evidence>
<protein>
    <recommendedName>
        <fullName evidence="1">Phosphoesterase</fullName>
        <ecNumber evidence="1">3.1.4.-</ecNumber>
    </recommendedName>
</protein>
<reference evidence="3 4" key="1">
    <citation type="submission" date="2017-11" db="EMBL/GenBank/DDBJ databases">
        <title>Isolation and Characterization of Family Methanocellaceae Species from Potential Methane Hydrate Area Offshore Southwestern Taiwan.</title>
        <authorList>
            <person name="Zhang W.-L."/>
            <person name="Chen W.-C."/>
            <person name="Lai M.-C."/>
            <person name="Chen S.-C."/>
        </authorList>
    </citation>
    <scope>NUCLEOTIDE SEQUENCE [LARGE SCALE GENOMIC DNA]</scope>
    <source>
        <strain evidence="3 4">CWC-04</strain>
    </source>
</reference>
<keyword evidence="1" id="KW-0479">Metal-binding</keyword>
<dbReference type="AlphaFoldDB" id="A0AAP2RAR4"/>
<name>A0AAP2RAR4_9EURY</name>
<dbReference type="InterPro" id="IPR000979">
    <property type="entry name" value="Phosphodiesterase_MJ0936/Vps29"/>
</dbReference>
<sequence length="179" mass="19659">MKIIVLSDTHIAYKVPDEILEKIKDADMVVHAGDFHTRAAYDTIKAYSRRLIAVHGNSDDPDLKESLPEIETFEAEGVKIGVVHKGHHVTDLTNMRYLALEIGVEVLVFGHLHRPIIEKSDVLLICPGSPTSPRMADPTMVELTVAGGNVTGRIVKMSGGSVCGYIGFMRSLNNENPDR</sequence>
<evidence type="ECO:0000256" key="1">
    <source>
        <dbReference type="RuleBase" id="RU362039"/>
    </source>
</evidence>
<dbReference type="CDD" id="cd00841">
    <property type="entry name" value="MPP_YfcE"/>
    <property type="match status" value="1"/>
</dbReference>
<feature type="domain" description="Calcineurin-like phosphoesterase" evidence="2">
    <location>
        <begin position="1"/>
        <end position="145"/>
    </location>
</feature>
<dbReference type="SUPFAM" id="SSF56300">
    <property type="entry name" value="Metallo-dependent phosphatases"/>
    <property type="match status" value="1"/>
</dbReference>
<organism evidence="3 4">
    <name type="scientific">Methanooceanicella nereidis</name>
    <dbReference type="NCBI Taxonomy" id="2052831"/>
    <lineage>
        <taxon>Archaea</taxon>
        <taxon>Methanobacteriati</taxon>
        <taxon>Methanobacteriota</taxon>
        <taxon>Stenosarchaea group</taxon>
        <taxon>Methanomicrobia</taxon>
        <taxon>Methanocellales</taxon>
        <taxon>Methanocellaceae</taxon>
        <taxon>Methanooceanicella</taxon>
    </lineage>
</organism>
<dbReference type="Pfam" id="PF12850">
    <property type="entry name" value="Metallophos_2"/>
    <property type="match status" value="1"/>
</dbReference>
<dbReference type="InterPro" id="IPR041802">
    <property type="entry name" value="MPP_YfcE"/>
</dbReference>
<dbReference type="RefSeq" id="WP_230739875.1">
    <property type="nucleotide sequence ID" value="NZ_PGCK01000001.1"/>
</dbReference>
<dbReference type="GO" id="GO:0016787">
    <property type="term" value="F:hydrolase activity"/>
    <property type="evidence" value="ECO:0007669"/>
    <property type="project" value="UniProtKB-UniRule"/>
</dbReference>
<dbReference type="Gene3D" id="3.60.21.10">
    <property type="match status" value="1"/>
</dbReference>
<accession>A0AAP2RAR4</accession>
<evidence type="ECO:0000313" key="4">
    <source>
        <dbReference type="Proteomes" id="UP001320159"/>
    </source>
</evidence>
<dbReference type="PANTHER" id="PTHR11124">
    <property type="entry name" value="VACUOLAR SORTING PROTEIN VPS29"/>
    <property type="match status" value="1"/>
</dbReference>
<keyword evidence="4" id="KW-1185">Reference proteome</keyword>
<comment type="similarity">
    <text evidence="1">Belongs to the metallophosphoesterase superfamily. YfcE family.</text>
</comment>
<dbReference type="InterPro" id="IPR029052">
    <property type="entry name" value="Metallo-depent_PP-like"/>
</dbReference>
<comment type="caution">
    <text evidence="3">The sequence shown here is derived from an EMBL/GenBank/DDBJ whole genome shotgun (WGS) entry which is preliminary data.</text>
</comment>
<dbReference type="GO" id="GO:0046872">
    <property type="term" value="F:metal ion binding"/>
    <property type="evidence" value="ECO:0007669"/>
    <property type="project" value="UniProtKB-KW"/>
</dbReference>
<dbReference type="NCBIfam" id="TIGR00040">
    <property type="entry name" value="yfcE"/>
    <property type="match status" value="1"/>
</dbReference>
<dbReference type="Proteomes" id="UP001320159">
    <property type="component" value="Unassembled WGS sequence"/>
</dbReference>
<evidence type="ECO:0000259" key="2">
    <source>
        <dbReference type="Pfam" id="PF12850"/>
    </source>
</evidence>
<dbReference type="EC" id="3.1.4.-" evidence="1"/>
<dbReference type="EMBL" id="PGCK01000001">
    <property type="protein sequence ID" value="MCD1293709.1"/>
    <property type="molecule type" value="Genomic_DNA"/>
</dbReference>
<dbReference type="InterPro" id="IPR024654">
    <property type="entry name" value="Calcineurin-like_PHP_lpxH"/>
</dbReference>
<proteinExistence type="inferred from homology"/>
<gene>
    <name evidence="3" type="ORF">CUJ83_01700</name>
</gene>
<comment type="cofactor">
    <cofactor evidence="1">
        <name>a divalent metal cation</name>
        <dbReference type="ChEBI" id="CHEBI:60240"/>
    </cofactor>
</comment>